<evidence type="ECO:0000256" key="4">
    <source>
        <dbReference type="ARBA" id="ARBA00022842"/>
    </source>
</evidence>
<evidence type="ECO:0000259" key="5">
    <source>
        <dbReference type="Pfam" id="PF01850"/>
    </source>
</evidence>
<dbReference type="Gene3D" id="3.40.50.1010">
    <property type="entry name" value="5'-nuclease"/>
    <property type="match status" value="1"/>
</dbReference>
<accession>A0ABU0F5Y0</accession>
<protein>
    <submittedName>
        <fullName evidence="6">PIN domain nuclease of toxin-antitoxin system</fullName>
    </submittedName>
</protein>
<keyword evidence="4" id="KW-0460">Magnesium</keyword>
<dbReference type="SUPFAM" id="SSF88723">
    <property type="entry name" value="PIN domain-like"/>
    <property type="match status" value="1"/>
</dbReference>
<evidence type="ECO:0000256" key="2">
    <source>
        <dbReference type="ARBA" id="ARBA00022723"/>
    </source>
</evidence>
<evidence type="ECO:0000313" key="6">
    <source>
        <dbReference type="EMBL" id="MDQ0382999.1"/>
    </source>
</evidence>
<dbReference type="RefSeq" id="WP_306998660.1">
    <property type="nucleotide sequence ID" value="NZ_JAUSUT010000001.1"/>
</dbReference>
<keyword evidence="2" id="KW-0479">Metal-binding</keyword>
<organism evidence="6 7">
    <name type="scientific">Amycolatopsis thermophila</name>
    <dbReference type="NCBI Taxonomy" id="206084"/>
    <lineage>
        <taxon>Bacteria</taxon>
        <taxon>Bacillati</taxon>
        <taxon>Actinomycetota</taxon>
        <taxon>Actinomycetes</taxon>
        <taxon>Pseudonocardiales</taxon>
        <taxon>Pseudonocardiaceae</taxon>
        <taxon>Amycolatopsis</taxon>
    </lineage>
</organism>
<feature type="domain" description="PIN" evidence="5">
    <location>
        <begin position="6"/>
        <end position="123"/>
    </location>
</feature>
<reference evidence="6 7" key="1">
    <citation type="submission" date="2023-07" db="EMBL/GenBank/DDBJ databases">
        <title>Sequencing the genomes of 1000 actinobacteria strains.</title>
        <authorList>
            <person name="Klenk H.-P."/>
        </authorList>
    </citation>
    <scope>NUCLEOTIDE SEQUENCE [LARGE SCALE GENOMIC DNA]</scope>
    <source>
        <strain evidence="6 7">DSM 45805</strain>
    </source>
</reference>
<dbReference type="InterPro" id="IPR029060">
    <property type="entry name" value="PIN-like_dom_sf"/>
</dbReference>
<dbReference type="Proteomes" id="UP001229651">
    <property type="component" value="Unassembled WGS sequence"/>
</dbReference>
<dbReference type="EMBL" id="JAUSUT010000001">
    <property type="protein sequence ID" value="MDQ0382999.1"/>
    <property type="molecule type" value="Genomic_DNA"/>
</dbReference>
<comment type="caution">
    <text evidence="6">The sequence shown here is derived from an EMBL/GenBank/DDBJ whole genome shotgun (WGS) entry which is preliminary data.</text>
</comment>
<name>A0ABU0F5Y0_9PSEU</name>
<keyword evidence="3" id="KW-0378">Hydrolase</keyword>
<evidence type="ECO:0000256" key="1">
    <source>
        <dbReference type="ARBA" id="ARBA00022722"/>
    </source>
</evidence>
<gene>
    <name evidence="6" type="ORF">FB470_006993</name>
</gene>
<keyword evidence="7" id="KW-1185">Reference proteome</keyword>
<evidence type="ECO:0000256" key="3">
    <source>
        <dbReference type="ARBA" id="ARBA00022801"/>
    </source>
</evidence>
<dbReference type="InterPro" id="IPR002716">
    <property type="entry name" value="PIN_dom"/>
</dbReference>
<keyword evidence="1" id="KW-0540">Nuclease</keyword>
<dbReference type="CDD" id="cd18682">
    <property type="entry name" value="PIN_VapC-like"/>
    <property type="match status" value="1"/>
</dbReference>
<proteinExistence type="predicted"/>
<sequence length="132" mass="13644">MTAGDVLLDTSAVLAWLRKEPGADVVDPVLPGSVMSAVNWAELATKLAQYGLPVERTLTRLQALGIRVVPFDAATAVTAGLLWEAGKAAGLSLGDRACLATALTREGPVTVFTADSAWADVDGVAASVKLIR</sequence>
<evidence type="ECO:0000313" key="7">
    <source>
        <dbReference type="Proteomes" id="UP001229651"/>
    </source>
</evidence>
<dbReference type="Pfam" id="PF01850">
    <property type="entry name" value="PIN"/>
    <property type="match status" value="1"/>
</dbReference>